<keyword evidence="2" id="KW-0472">Membrane</keyword>
<proteinExistence type="predicted"/>
<dbReference type="AlphaFoldDB" id="A0A3E0DQB3"/>
<dbReference type="Proteomes" id="UP000256405">
    <property type="component" value="Unassembled WGS sequence"/>
</dbReference>
<comment type="caution">
    <text evidence="3">The sequence shown here is derived from an EMBL/GenBank/DDBJ whole genome shotgun (WGS) entry which is preliminary data.</text>
</comment>
<feature type="transmembrane region" description="Helical" evidence="2">
    <location>
        <begin position="66"/>
        <end position="87"/>
    </location>
</feature>
<evidence type="ECO:0000313" key="4">
    <source>
        <dbReference type="Proteomes" id="UP000256405"/>
    </source>
</evidence>
<accession>A0A3E0DQB3</accession>
<keyword evidence="1" id="KW-0175">Coiled coil</keyword>
<evidence type="ECO:0000313" key="3">
    <source>
        <dbReference type="EMBL" id="REG85318.1"/>
    </source>
</evidence>
<evidence type="ECO:0000256" key="2">
    <source>
        <dbReference type="SAM" id="Phobius"/>
    </source>
</evidence>
<evidence type="ECO:0000256" key="1">
    <source>
        <dbReference type="SAM" id="Coils"/>
    </source>
</evidence>
<dbReference type="OrthoDB" id="594406at2"/>
<reference evidence="3 4" key="1">
    <citation type="submission" date="2018-08" db="EMBL/GenBank/DDBJ databases">
        <title>Genomic Encyclopedia of Archaeal and Bacterial Type Strains, Phase II (KMG-II): from individual species to whole genera.</title>
        <authorList>
            <person name="Goeker M."/>
        </authorList>
    </citation>
    <scope>NUCLEOTIDE SEQUENCE [LARGE SCALE GENOMIC DNA]</scope>
    <source>
        <strain evidence="3 4">DSM 15986</strain>
    </source>
</reference>
<keyword evidence="4" id="KW-1185">Reference proteome</keyword>
<dbReference type="Pfam" id="PF14362">
    <property type="entry name" value="DUF4407"/>
    <property type="match status" value="1"/>
</dbReference>
<protein>
    <submittedName>
        <fullName evidence="3">Uncharacterized protein DUF4407</fullName>
    </submittedName>
</protein>
<organism evidence="3 4">
    <name type="scientific">Algoriphagus antarcticus</name>
    <dbReference type="NCBI Taxonomy" id="238540"/>
    <lineage>
        <taxon>Bacteria</taxon>
        <taxon>Pseudomonadati</taxon>
        <taxon>Bacteroidota</taxon>
        <taxon>Cytophagia</taxon>
        <taxon>Cytophagales</taxon>
        <taxon>Cyclobacteriaceae</taxon>
        <taxon>Algoriphagus</taxon>
    </lineage>
</organism>
<feature type="coiled-coil region" evidence="1">
    <location>
        <begin position="216"/>
        <end position="268"/>
    </location>
</feature>
<dbReference type="EMBL" id="QUNF01000013">
    <property type="protein sequence ID" value="REG85318.1"/>
    <property type="molecule type" value="Genomic_DNA"/>
</dbReference>
<sequence length="414" mass="46970">MSNPFKFLWDKFYTMFLWSSGADLEVLDQVPMEKNKFYGIGGTIVFTALMATFAGGYAFYTAFDDVYPSIFFGFFWGALIFNLDRYIVSSFGVGDGKKTISGQEMIEAAPRLMMAIILGLVISTPLELKLFESEINAEIKRLNDLTTQESEFNYTAQADSLAITFIKENQSIEEGIDLRRQELEVLRLKRNDAYDKYMCELNGTCGTGRPGEGPVFREAKENYINLNEEFKNMEASYGQLNEQDLQGIREKEGRINNLRDEARQKSASLRTEFESRNGLLARLEALGSLTDKDSSLWAAKWLVTILFVFIEIAPILFKMMTERGPYDDIIDYKKHQVKVRHMLLTSNLNEEVNTDVKINAEKSSQKLEAELLANRELLKTIALAQSEIAAAAIAKWKEGQIQKARDNPDGIITS</sequence>
<gene>
    <name evidence="3" type="ORF">C8N25_1135</name>
</gene>
<dbReference type="InterPro" id="IPR025519">
    <property type="entry name" value="DUF4407"/>
</dbReference>
<keyword evidence="2" id="KW-0812">Transmembrane</keyword>
<name>A0A3E0DQB3_9BACT</name>
<feature type="transmembrane region" description="Helical" evidence="2">
    <location>
        <begin position="37"/>
        <end position="60"/>
    </location>
</feature>
<keyword evidence="2" id="KW-1133">Transmembrane helix</keyword>